<gene>
    <name evidence="2" type="ORF">C476_15485</name>
</gene>
<name>M0C4C3_9EURY</name>
<reference evidence="2 3" key="1">
    <citation type="journal article" date="2014" name="PLoS Genet.">
        <title>Phylogenetically driven sequencing of extremely halophilic archaea reveals strategies for static and dynamic osmo-response.</title>
        <authorList>
            <person name="Becker E.A."/>
            <person name="Seitzer P.M."/>
            <person name="Tritt A."/>
            <person name="Larsen D."/>
            <person name="Krusor M."/>
            <person name="Yao A.I."/>
            <person name="Wu D."/>
            <person name="Madern D."/>
            <person name="Eisen J.A."/>
            <person name="Darling A.E."/>
            <person name="Facciotti M.T."/>
        </authorList>
    </citation>
    <scope>NUCLEOTIDE SEQUENCE [LARGE SCALE GENOMIC DNA]</scope>
    <source>
        <strain evidence="2 3">JCM 13563</strain>
    </source>
</reference>
<protein>
    <submittedName>
        <fullName evidence="2">Transposase</fullName>
    </submittedName>
</protein>
<keyword evidence="3" id="KW-1185">Reference proteome</keyword>
<feature type="region of interest" description="Disordered" evidence="1">
    <location>
        <begin position="1"/>
        <end position="46"/>
    </location>
</feature>
<evidence type="ECO:0000256" key="1">
    <source>
        <dbReference type="SAM" id="MobiDB-lite"/>
    </source>
</evidence>
<comment type="caution">
    <text evidence="2">The sequence shown here is derived from an EMBL/GenBank/DDBJ whole genome shotgun (WGS) entry which is preliminary data.</text>
</comment>
<dbReference type="EMBL" id="AOIT01000064">
    <property type="protein sequence ID" value="ELZ17498.1"/>
    <property type="molecule type" value="Genomic_DNA"/>
</dbReference>
<sequence length="121" mass="13949">MRDHPRPARYRGDHRRRARTPAEGCPHPLEPEHRRSVRVRRRGHTDDNQRVERGLYVCEKCDTVANADVNGAENIRQKILPSLATDGGDRDNGWLAQPAVHLFDRSEGRFAPREQVVNREP</sequence>
<dbReference type="eggNOG" id="arCOG00683">
    <property type="taxonomic scope" value="Archaea"/>
</dbReference>
<dbReference type="AlphaFoldDB" id="M0C4C3"/>
<organism evidence="2 3">
    <name type="scientific">Natrinema limicola JCM 13563</name>
    <dbReference type="NCBI Taxonomy" id="1230457"/>
    <lineage>
        <taxon>Archaea</taxon>
        <taxon>Methanobacteriati</taxon>
        <taxon>Methanobacteriota</taxon>
        <taxon>Stenosarchaea group</taxon>
        <taxon>Halobacteria</taxon>
        <taxon>Halobacteriales</taxon>
        <taxon>Natrialbaceae</taxon>
        <taxon>Natrinema</taxon>
    </lineage>
</organism>
<evidence type="ECO:0000313" key="3">
    <source>
        <dbReference type="Proteomes" id="UP000011615"/>
    </source>
</evidence>
<proteinExistence type="predicted"/>
<feature type="compositionally biased region" description="Basic residues" evidence="1">
    <location>
        <begin position="7"/>
        <end position="19"/>
    </location>
</feature>
<dbReference type="Proteomes" id="UP000011615">
    <property type="component" value="Unassembled WGS sequence"/>
</dbReference>
<evidence type="ECO:0000313" key="2">
    <source>
        <dbReference type="EMBL" id="ELZ17498.1"/>
    </source>
</evidence>
<accession>M0C4C3</accession>